<dbReference type="PROSITE" id="PS50067">
    <property type="entry name" value="KINESIN_MOTOR_2"/>
    <property type="match status" value="1"/>
</dbReference>
<sequence length="778" mass="86618">MTSSSTSLPPIDISEFEPRPSTPVRSRSSPDKRPICSGNLNLSQTTISNHYQSPILTPKSTPFTPTRKTISNHSIYTPSPKSIINHHNTPINSRQSIQTKTLNHSIPVLLPASAIRPKAKLTAEAIPRRKQLLPGAPNPSPSIFSRSSSPPKSQINWTLSPPSSQILPVQNVIEPEEEEEEEEEERIDENVLVAIRVRPGLGPSIWNVDKENGKIWESGLGSPGPESCFDAVFGSDSSNEDVYKSSAAKDLIRSTMKGYDSTIFAYGQTASGKTFTLTGDRNQPGIIPLAVKDIFEFIRAHPSRDFLLRASYLEIYNEQINDLLIPNSSTITTRSTIKIRQDPITKHFFPSPIREEVVTTEAQVEELLLRGENNRHVSGTDWNSRSSRSHTVFALVIESRMSGKFDGIVRRSKVCLIDLAGSERAASDGARRAEGAFINKSLLTLEKVIGALAEPNRSSTQHVPFRDSKLTQILQPSLSGDAKVCVICTMNPSASGNALEESRGTLRFARRVKRVAVKAGVKEILSERALITRYRQQIVDLQSQLSQAMSAVKLQTTPNSDERKEQQVADAEAEREDILSRLNKLQSIVLNAANLDREQDMVARPVSPTKPGGRLLDDEDLDEEDLRALTVSQAETIEDLRTELETYKRASTADLIELAELKVIVSNLEPERVESRYERRLKLLEEENGRRKAFGEEMVNLLEAAQMKAKKLELFIINELQKSVVKSRERPRRSSISTYLPDIQTGQEGDRLLALLDERPEVRCVRASFGNVEIDLDG</sequence>
<evidence type="ECO:0000256" key="2">
    <source>
        <dbReference type="ARBA" id="ARBA00022840"/>
    </source>
</evidence>
<dbReference type="PANTHER" id="PTHR47968:SF75">
    <property type="entry name" value="CENTROMERE-ASSOCIATED PROTEIN E"/>
    <property type="match status" value="1"/>
</dbReference>
<comment type="caution">
    <text evidence="10">The sequence shown here is derived from an EMBL/GenBank/DDBJ whole genome shotgun (WGS) entry which is preliminary data.</text>
</comment>
<evidence type="ECO:0000256" key="4">
    <source>
        <dbReference type="ARBA" id="ARBA00023175"/>
    </source>
</evidence>
<dbReference type="PANTHER" id="PTHR47968">
    <property type="entry name" value="CENTROMERE PROTEIN E"/>
    <property type="match status" value="1"/>
</dbReference>
<name>A0A9P6TBB6_9BASI</name>
<organism evidence="10 11">
    <name type="scientific">Cronartium quercuum f. sp. fusiforme G11</name>
    <dbReference type="NCBI Taxonomy" id="708437"/>
    <lineage>
        <taxon>Eukaryota</taxon>
        <taxon>Fungi</taxon>
        <taxon>Dikarya</taxon>
        <taxon>Basidiomycota</taxon>
        <taxon>Pucciniomycotina</taxon>
        <taxon>Pucciniomycetes</taxon>
        <taxon>Pucciniales</taxon>
        <taxon>Coleosporiaceae</taxon>
        <taxon>Cronartium</taxon>
    </lineage>
</organism>
<evidence type="ECO:0000256" key="1">
    <source>
        <dbReference type="ARBA" id="ARBA00022741"/>
    </source>
</evidence>
<protein>
    <recommendedName>
        <fullName evidence="6">Kinesin-like protein</fullName>
    </recommendedName>
</protein>
<dbReference type="InterPro" id="IPR027417">
    <property type="entry name" value="P-loop_NTPase"/>
</dbReference>
<dbReference type="SMART" id="SM00129">
    <property type="entry name" value="KISc"/>
    <property type="match status" value="1"/>
</dbReference>
<dbReference type="GO" id="GO:0007018">
    <property type="term" value="P:microtubule-based movement"/>
    <property type="evidence" value="ECO:0007669"/>
    <property type="project" value="InterPro"/>
</dbReference>
<dbReference type="Gene3D" id="3.40.850.10">
    <property type="entry name" value="Kinesin motor domain"/>
    <property type="match status" value="1"/>
</dbReference>
<evidence type="ECO:0000256" key="5">
    <source>
        <dbReference type="PROSITE-ProRule" id="PRU00283"/>
    </source>
</evidence>
<dbReference type="AlphaFoldDB" id="A0A9P6TBB6"/>
<keyword evidence="2 5" id="KW-0067">ATP-binding</keyword>
<keyword evidence="6" id="KW-0493">Microtubule</keyword>
<evidence type="ECO:0000259" key="9">
    <source>
        <dbReference type="PROSITE" id="PS50067"/>
    </source>
</evidence>
<dbReference type="PROSITE" id="PS00411">
    <property type="entry name" value="KINESIN_MOTOR_1"/>
    <property type="match status" value="1"/>
</dbReference>
<keyword evidence="3 7" id="KW-0175">Coiled coil</keyword>
<dbReference type="SUPFAM" id="SSF52540">
    <property type="entry name" value="P-loop containing nucleoside triphosphate hydrolases"/>
    <property type="match status" value="1"/>
</dbReference>
<evidence type="ECO:0000256" key="3">
    <source>
        <dbReference type="ARBA" id="ARBA00023054"/>
    </source>
</evidence>
<dbReference type="GO" id="GO:0008017">
    <property type="term" value="F:microtubule binding"/>
    <property type="evidence" value="ECO:0007669"/>
    <property type="project" value="InterPro"/>
</dbReference>
<comment type="similarity">
    <text evidence="5 6">Belongs to the TRAFAC class myosin-kinesin ATPase superfamily. Kinesin family.</text>
</comment>
<evidence type="ECO:0000256" key="6">
    <source>
        <dbReference type="RuleBase" id="RU000394"/>
    </source>
</evidence>
<dbReference type="InterPro" id="IPR019821">
    <property type="entry name" value="Kinesin_motor_CS"/>
</dbReference>
<accession>A0A9P6TBB6</accession>
<feature type="coiled-coil region" evidence="7">
    <location>
        <begin position="531"/>
        <end position="588"/>
    </location>
</feature>
<evidence type="ECO:0000313" key="10">
    <source>
        <dbReference type="EMBL" id="KAG0145524.1"/>
    </source>
</evidence>
<evidence type="ECO:0000256" key="7">
    <source>
        <dbReference type="SAM" id="Coils"/>
    </source>
</evidence>
<dbReference type="Proteomes" id="UP000886653">
    <property type="component" value="Unassembled WGS sequence"/>
</dbReference>
<dbReference type="OrthoDB" id="3176171at2759"/>
<dbReference type="InterPro" id="IPR001752">
    <property type="entry name" value="Kinesin_motor_dom"/>
</dbReference>
<dbReference type="GO" id="GO:0005874">
    <property type="term" value="C:microtubule"/>
    <property type="evidence" value="ECO:0007669"/>
    <property type="project" value="UniProtKB-KW"/>
</dbReference>
<feature type="domain" description="Kinesin motor" evidence="9">
    <location>
        <begin position="190"/>
        <end position="515"/>
    </location>
</feature>
<feature type="region of interest" description="Disordered" evidence="8">
    <location>
        <begin position="1"/>
        <end position="41"/>
    </location>
</feature>
<dbReference type="PRINTS" id="PR00380">
    <property type="entry name" value="KINESINHEAVY"/>
</dbReference>
<proteinExistence type="inferred from homology"/>
<keyword evidence="1 5" id="KW-0547">Nucleotide-binding</keyword>
<reference evidence="10" key="1">
    <citation type="submission" date="2013-11" db="EMBL/GenBank/DDBJ databases">
        <title>Genome sequence of the fusiform rust pathogen reveals effectors for host alternation and coevolution with pine.</title>
        <authorList>
            <consortium name="DOE Joint Genome Institute"/>
            <person name="Smith K."/>
            <person name="Pendleton A."/>
            <person name="Kubisiak T."/>
            <person name="Anderson C."/>
            <person name="Salamov A."/>
            <person name="Aerts A."/>
            <person name="Riley R."/>
            <person name="Clum A."/>
            <person name="Lindquist E."/>
            <person name="Ence D."/>
            <person name="Campbell M."/>
            <person name="Kronenberg Z."/>
            <person name="Feau N."/>
            <person name="Dhillon B."/>
            <person name="Hamelin R."/>
            <person name="Burleigh J."/>
            <person name="Smith J."/>
            <person name="Yandell M."/>
            <person name="Nelson C."/>
            <person name="Grigoriev I."/>
            <person name="Davis J."/>
        </authorList>
    </citation>
    <scope>NUCLEOTIDE SEQUENCE</scope>
    <source>
        <strain evidence="10">G11</strain>
    </source>
</reference>
<feature type="binding site" evidence="5">
    <location>
        <begin position="267"/>
        <end position="274"/>
    </location>
    <ligand>
        <name>ATP</name>
        <dbReference type="ChEBI" id="CHEBI:30616"/>
    </ligand>
</feature>
<dbReference type="GO" id="GO:0003777">
    <property type="term" value="F:microtubule motor activity"/>
    <property type="evidence" value="ECO:0007669"/>
    <property type="project" value="InterPro"/>
</dbReference>
<feature type="compositionally biased region" description="Low complexity" evidence="8">
    <location>
        <begin position="141"/>
        <end position="153"/>
    </location>
</feature>
<feature type="region of interest" description="Disordered" evidence="8">
    <location>
        <begin position="129"/>
        <end position="161"/>
    </location>
</feature>
<dbReference type="InterPro" id="IPR027640">
    <property type="entry name" value="Kinesin-like_fam"/>
</dbReference>
<dbReference type="InterPro" id="IPR036961">
    <property type="entry name" value="Kinesin_motor_dom_sf"/>
</dbReference>
<keyword evidence="11" id="KW-1185">Reference proteome</keyword>
<keyword evidence="4 5" id="KW-0505">Motor protein</keyword>
<dbReference type="EMBL" id="MU167275">
    <property type="protein sequence ID" value="KAG0145524.1"/>
    <property type="molecule type" value="Genomic_DNA"/>
</dbReference>
<evidence type="ECO:0000256" key="8">
    <source>
        <dbReference type="SAM" id="MobiDB-lite"/>
    </source>
</evidence>
<gene>
    <name evidence="10" type="ORF">CROQUDRAFT_658592</name>
</gene>
<evidence type="ECO:0000313" key="11">
    <source>
        <dbReference type="Proteomes" id="UP000886653"/>
    </source>
</evidence>
<dbReference type="GO" id="GO:0005524">
    <property type="term" value="F:ATP binding"/>
    <property type="evidence" value="ECO:0007669"/>
    <property type="project" value="UniProtKB-UniRule"/>
</dbReference>
<dbReference type="Pfam" id="PF00225">
    <property type="entry name" value="Kinesin"/>
    <property type="match status" value="1"/>
</dbReference>